<sequence>KSREVVKALTLVYNKERQAAITAEVSEITGGMEAMKK</sequence>
<feature type="non-terminal residue" evidence="10">
    <location>
        <position position="1"/>
    </location>
</feature>
<dbReference type="Gene3D" id="1.10.287.80">
    <property type="entry name" value="ATP synthase, gamma subunit, helix hairpin domain"/>
    <property type="match status" value="1"/>
</dbReference>
<evidence type="ECO:0000256" key="9">
    <source>
        <dbReference type="ARBA" id="ARBA00023310"/>
    </source>
</evidence>
<gene>
    <name evidence="10" type="ORF">CO026_03430</name>
</gene>
<evidence type="ECO:0000256" key="3">
    <source>
        <dbReference type="ARBA" id="ARBA00007681"/>
    </source>
</evidence>
<keyword evidence="9" id="KW-0066">ATP synthesis</keyword>
<evidence type="ECO:0000256" key="4">
    <source>
        <dbReference type="ARBA" id="ARBA00022448"/>
    </source>
</evidence>
<dbReference type="SUPFAM" id="SSF52943">
    <property type="entry name" value="ATP synthase (F1-ATPase), gamma subunit"/>
    <property type="match status" value="1"/>
</dbReference>
<dbReference type="GO" id="GO:0016787">
    <property type="term" value="F:hydrolase activity"/>
    <property type="evidence" value="ECO:0007669"/>
    <property type="project" value="UniProtKB-KW"/>
</dbReference>
<dbReference type="Pfam" id="PF00231">
    <property type="entry name" value="ATP-synt"/>
    <property type="match status" value="1"/>
</dbReference>
<evidence type="ECO:0000256" key="5">
    <source>
        <dbReference type="ARBA" id="ARBA00022781"/>
    </source>
</evidence>
<dbReference type="InterPro" id="IPR035968">
    <property type="entry name" value="ATP_synth_F1_ATPase_gsu"/>
</dbReference>
<proteinExistence type="inferred from homology"/>
<name>A0A2M8FE01_9BACT</name>
<keyword evidence="10" id="KW-0378">Hydrolase</keyword>
<dbReference type="EC" id="3.6.3.14" evidence="10"/>
<keyword evidence="5" id="KW-0375">Hydrogen ion transport</keyword>
<evidence type="ECO:0000256" key="7">
    <source>
        <dbReference type="ARBA" id="ARBA00023136"/>
    </source>
</evidence>
<reference evidence="11" key="1">
    <citation type="submission" date="2017-09" db="EMBL/GenBank/DDBJ databases">
        <title>Depth-based differentiation of microbial function through sediment-hosted aquifers and enrichment of novel symbionts in the deep terrestrial subsurface.</title>
        <authorList>
            <person name="Probst A.J."/>
            <person name="Ladd B."/>
            <person name="Jarett J.K."/>
            <person name="Geller-Mcgrath D.E."/>
            <person name="Sieber C.M.K."/>
            <person name="Emerson J.B."/>
            <person name="Anantharaman K."/>
            <person name="Thomas B.C."/>
            <person name="Malmstrom R."/>
            <person name="Stieglmeier M."/>
            <person name="Klingl A."/>
            <person name="Woyke T."/>
            <person name="Ryan C.M."/>
            <person name="Banfield J.F."/>
        </authorList>
    </citation>
    <scope>NUCLEOTIDE SEQUENCE [LARGE SCALE GENOMIC DNA]</scope>
</reference>
<organism evidence="10 11">
    <name type="scientific">Candidatus Kaiserbacteria bacterium CG_4_9_14_0_2_um_filter_41_32</name>
    <dbReference type="NCBI Taxonomy" id="1974601"/>
    <lineage>
        <taxon>Bacteria</taxon>
        <taxon>Candidatus Kaiseribacteriota</taxon>
    </lineage>
</organism>
<evidence type="ECO:0000256" key="2">
    <source>
        <dbReference type="ARBA" id="ARBA00004170"/>
    </source>
</evidence>
<dbReference type="InterPro" id="IPR000131">
    <property type="entry name" value="ATP_synth_F1_gsu"/>
</dbReference>
<evidence type="ECO:0000256" key="1">
    <source>
        <dbReference type="ARBA" id="ARBA00003456"/>
    </source>
</evidence>
<dbReference type="EMBL" id="PFRD01000126">
    <property type="protein sequence ID" value="PJC55853.1"/>
    <property type="molecule type" value="Genomic_DNA"/>
</dbReference>
<evidence type="ECO:0000313" key="11">
    <source>
        <dbReference type="Proteomes" id="UP000230391"/>
    </source>
</evidence>
<keyword evidence="6" id="KW-0406">Ion transport</keyword>
<evidence type="ECO:0000313" key="10">
    <source>
        <dbReference type="EMBL" id="PJC55853.1"/>
    </source>
</evidence>
<dbReference type="AlphaFoldDB" id="A0A2M8FE01"/>
<dbReference type="Proteomes" id="UP000230391">
    <property type="component" value="Unassembled WGS sequence"/>
</dbReference>
<keyword evidence="7" id="KW-0472">Membrane</keyword>
<evidence type="ECO:0000256" key="8">
    <source>
        <dbReference type="ARBA" id="ARBA00023196"/>
    </source>
</evidence>
<comment type="subcellular location">
    <subcellularLocation>
        <location evidence="2">Membrane</location>
        <topology evidence="2">Peripheral membrane protein</topology>
    </subcellularLocation>
</comment>
<keyword evidence="8" id="KW-0139">CF(1)</keyword>
<comment type="caution">
    <text evidence="10">The sequence shown here is derived from an EMBL/GenBank/DDBJ whole genome shotgun (WGS) entry which is preliminary data.</text>
</comment>
<comment type="similarity">
    <text evidence="3">Belongs to the ATPase gamma chain family.</text>
</comment>
<keyword evidence="4" id="KW-0813">Transport</keyword>
<protein>
    <submittedName>
        <fullName evidence="10">ATP F0F1 synthase subunit gamma</fullName>
        <ecNumber evidence="10">3.6.3.14</ecNumber>
    </submittedName>
</protein>
<evidence type="ECO:0000256" key="6">
    <source>
        <dbReference type="ARBA" id="ARBA00023065"/>
    </source>
</evidence>
<comment type="function">
    <text evidence="1">Produces ATP from ADP in the presence of a proton gradient across the membrane. The gamma chain is believed to be important in regulating ATPase activity and the flow of protons through the CF(0) complex.</text>
</comment>
<accession>A0A2M8FE01</accession>
<dbReference type="GO" id="GO:0046933">
    <property type="term" value="F:proton-transporting ATP synthase activity, rotational mechanism"/>
    <property type="evidence" value="ECO:0007669"/>
    <property type="project" value="InterPro"/>
</dbReference>
<dbReference type="GO" id="GO:0045259">
    <property type="term" value="C:proton-transporting ATP synthase complex"/>
    <property type="evidence" value="ECO:0007669"/>
    <property type="project" value="UniProtKB-KW"/>
</dbReference>